<keyword evidence="5" id="KW-1185">Reference proteome</keyword>
<name>A0A5B1LG80_9ACTN</name>
<dbReference type="GO" id="GO:0000271">
    <property type="term" value="P:polysaccharide biosynthetic process"/>
    <property type="evidence" value="ECO:0007669"/>
    <property type="project" value="TreeGrafter"/>
</dbReference>
<feature type="active site" description="Proton donor" evidence="2">
    <location>
        <position position="132"/>
    </location>
</feature>
<dbReference type="AlphaFoldDB" id="A0A5B1LG80"/>
<reference evidence="4 5" key="2">
    <citation type="submission" date="2019-09" db="EMBL/GenBank/DDBJ databases">
        <authorList>
            <person name="Jin C."/>
        </authorList>
    </citation>
    <scope>NUCLEOTIDE SEQUENCE [LARGE SCALE GENOMIC DNA]</scope>
    <source>
        <strain evidence="4 5">BN130099</strain>
    </source>
</reference>
<gene>
    <name evidence="4" type="ORF">F0U44_13455</name>
</gene>
<proteinExistence type="inferred from homology"/>
<dbReference type="InterPro" id="IPR014710">
    <property type="entry name" value="RmlC-like_jellyroll"/>
</dbReference>
<dbReference type="GO" id="GO:0005829">
    <property type="term" value="C:cytosol"/>
    <property type="evidence" value="ECO:0007669"/>
    <property type="project" value="TreeGrafter"/>
</dbReference>
<dbReference type="EMBL" id="VUJV01000003">
    <property type="protein sequence ID" value="KAA1419436.1"/>
    <property type="molecule type" value="Genomic_DNA"/>
</dbReference>
<dbReference type="PANTHER" id="PTHR21047:SF2">
    <property type="entry name" value="THYMIDINE DIPHOSPHO-4-KETO-RHAMNOSE 3,5-EPIMERASE"/>
    <property type="match status" value="1"/>
</dbReference>
<evidence type="ECO:0000256" key="2">
    <source>
        <dbReference type="PIRSR" id="PIRSR600888-1"/>
    </source>
</evidence>
<evidence type="ECO:0000313" key="4">
    <source>
        <dbReference type="EMBL" id="KAA1419436.1"/>
    </source>
</evidence>
<dbReference type="InterPro" id="IPR000888">
    <property type="entry name" value="RmlC-like"/>
</dbReference>
<organism evidence="4 5">
    <name type="scientific">Nocardioides humilatus</name>
    <dbReference type="NCBI Taxonomy" id="2607660"/>
    <lineage>
        <taxon>Bacteria</taxon>
        <taxon>Bacillati</taxon>
        <taxon>Actinomycetota</taxon>
        <taxon>Actinomycetes</taxon>
        <taxon>Propionibacteriales</taxon>
        <taxon>Nocardioidaceae</taxon>
        <taxon>Nocardioides</taxon>
    </lineage>
</organism>
<dbReference type="Proteomes" id="UP000325003">
    <property type="component" value="Unassembled WGS sequence"/>
</dbReference>
<dbReference type="RefSeq" id="WP_149728770.1">
    <property type="nucleotide sequence ID" value="NZ_VUJV01000003.1"/>
</dbReference>
<dbReference type="Pfam" id="PF00908">
    <property type="entry name" value="dTDP_sugar_isom"/>
    <property type="match status" value="1"/>
</dbReference>
<dbReference type="PANTHER" id="PTHR21047">
    <property type="entry name" value="DTDP-6-DEOXY-D-GLUCOSE-3,5 EPIMERASE"/>
    <property type="match status" value="1"/>
</dbReference>
<evidence type="ECO:0000256" key="1">
    <source>
        <dbReference type="ARBA" id="ARBA00010154"/>
    </source>
</evidence>
<dbReference type="InterPro" id="IPR011051">
    <property type="entry name" value="RmlC_Cupin_sf"/>
</dbReference>
<reference evidence="4 5" key="1">
    <citation type="submission" date="2019-09" db="EMBL/GenBank/DDBJ databases">
        <title>Nocardioides panacisoli sp. nov., isolated from the soil of a ginseng field.</title>
        <authorList>
            <person name="Cho C."/>
        </authorList>
    </citation>
    <scope>NUCLEOTIDE SEQUENCE [LARGE SCALE GENOMIC DNA]</scope>
    <source>
        <strain evidence="4 5">BN130099</strain>
    </source>
</reference>
<dbReference type="GO" id="GO:0019305">
    <property type="term" value="P:dTDP-rhamnose biosynthetic process"/>
    <property type="evidence" value="ECO:0007669"/>
    <property type="project" value="TreeGrafter"/>
</dbReference>
<evidence type="ECO:0000256" key="3">
    <source>
        <dbReference type="PIRSR" id="PIRSR600888-3"/>
    </source>
</evidence>
<feature type="active site" description="Proton acceptor" evidence="2">
    <location>
        <position position="62"/>
    </location>
</feature>
<evidence type="ECO:0000313" key="5">
    <source>
        <dbReference type="Proteomes" id="UP000325003"/>
    </source>
</evidence>
<sequence length="183" mass="20085">MEFESVAVEGAYIVHLDPRRDERGSFARLYCVDELAGAGIDLVPVQANLGSSKSPGTLRGLHFQVPPHQEAKLVHCVEGSIFDAIVDVRPDSPTFGKAASVTLSADGDRAFYIPPGCAHGYMTLEPDTKVLYFVGTRYTPDADRGLAWDDPDLAIPWPMVPQVMVDRDRANPRFSDLDPESLR</sequence>
<dbReference type="CDD" id="cd00438">
    <property type="entry name" value="cupin_RmlC"/>
    <property type="match status" value="1"/>
</dbReference>
<accession>A0A5B1LG80</accession>
<dbReference type="Gene3D" id="2.60.120.10">
    <property type="entry name" value="Jelly Rolls"/>
    <property type="match status" value="1"/>
</dbReference>
<protein>
    <submittedName>
        <fullName evidence="4">dTDP-4-keto-6-deoxy-D-glucose epimerase</fullName>
    </submittedName>
</protein>
<dbReference type="GO" id="GO:0008830">
    <property type="term" value="F:dTDP-4-dehydrorhamnose 3,5-epimerase activity"/>
    <property type="evidence" value="ECO:0007669"/>
    <property type="project" value="InterPro"/>
</dbReference>
<comment type="similarity">
    <text evidence="1">Belongs to the dTDP-4-dehydrorhamnose 3,5-epimerase family.</text>
</comment>
<dbReference type="SUPFAM" id="SSF51182">
    <property type="entry name" value="RmlC-like cupins"/>
    <property type="match status" value="1"/>
</dbReference>
<feature type="site" description="Participates in a stacking interaction with the thymidine ring of dTDP-4-oxo-6-deoxyglucose" evidence="3">
    <location>
        <position position="138"/>
    </location>
</feature>
<comment type="caution">
    <text evidence="4">The sequence shown here is derived from an EMBL/GenBank/DDBJ whole genome shotgun (WGS) entry which is preliminary data.</text>
</comment>